<evidence type="ECO:0000313" key="2">
    <source>
        <dbReference type="Proteomes" id="UP000095280"/>
    </source>
</evidence>
<proteinExistence type="predicted"/>
<protein>
    <submittedName>
        <fullName evidence="3">Pleckstrin homology domain containing, family G (With RhoGef domain) member 4B</fullName>
    </submittedName>
</protein>
<sequence length="86" mass="9207">RSGSHGGDPANRVAILVPAEDSGHISEYFPPVQAPSSEDSDSPLGTNVRSSLSARDDHSPPRTSPESSREVLDTSTERFTELDETN</sequence>
<organism evidence="2 3">
    <name type="scientific">Macrostomum lignano</name>
    <dbReference type="NCBI Taxonomy" id="282301"/>
    <lineage>
        <taxon>Eukaryota</taxon>
        <taxon>Metazoa</taxon>
        <taxon>Spiralia</taxon>
        <taxon>Lophotrochozoa</taxon>
        <taxon>Platyhelminthes</taxon>
        <taxon>Rhabditophora</taxon>
        <taxon>Macrostomorpha</taxon>
        <taxon>Macrostomida</taxon>
        <taxon>Macrostomidae</taxon>
        <taxon>Macrostomum</taxon>
    </lineage>
</organism>
<dbReference type="WBParaSite" id="maker-uti_cns_0007810-snap-gene-0.7-mRNA-1">
    <property type="protein sequence ID" value="maker-uti_cns_0007810-snap-gene-0.7-mRNA-1"/>
    <property type="gene ID" value="maker-uti_cns_0007810-snap-gene-0.7"/>
</dbReference>
<feature type="region of interest" description="Disordered" evidence="1">
    <location>
        <begin position="22"/>
        <end position="86"/>
    </location>
</feature>
<accession>A0A1I8HT58</accession>
<dbReference type="AlphaFoldDB" id="A0A1I8HT58"/>
<name>A0A1I8HT58_9PLAT</name>
<keyword evidence="2" id="KW-1185">Reference proteome</keyword>
<feature type="compositionally biased region" description="Polar residues" evidence="1">
    <location>
        <begin position="43"/>
        <end position="53"/>
    </location>
</feature>
<evidence type="ECO:0000313" key="3">
    <source>
        <dbReference type="WBParaSite" id="maker-uti_cns_0007810-snap-gene-0.7-mRNA-1"/>
    </source>
</evidence>
<dbReference type="Proteomes" id="UP000095280">
    <property type="component" value="Unplaced"/>
</dbReference>
<feature type="compositionally biased region" description="Basic and acidic residues" evidence="1">
    <location>
        <begin position="67"/>
        <end position="86"/>
    </location>
</feature>
<reference evidence="3" key="1">
    <citation type="submission" date="2016-11" db="UniProtKB">
        <authorList>
            <consortium name="WormBaseParasite"/>
        </authorList>
    </citation>
    <scope>IDENTIFICATION</scope>
</reference>
<evidence type="ECO:0000256" key="1">
    <source>
        <dbReference type="SAM" id="MobiDB-lite"/>
    </source>
</evidence>